<dbReference type="AlphaFoldDB" id="A0A917G6T7"/>
<dbReference type="EMBL" id="BMJT01000006">
    <property type="protein sequence ID" value="GGG25505.1"/>
    <property type="molecule type" value="Genomic_DNA"/>
</dbReference>
<sequence>MSLLQSTLETYLLDQQTTLTHKEESKPTTYYDKAQYPEGFFTSL</sequence>
<name>A0A917G6T7_9BACI</name>
<proteinExistence type="predicted"/>
<organism evidence="1 2">
    <name type="scientific">Lysinibacillus alkalisoli</name>
    <dbReference type="NCBI Taxonomy" id="1911548"/>
    <lineage>
        <taxon>Bacteria</taxon>
        <taxon>Bacillati</taxon>
        <taxon>Bacillota</taxon>
        <taxon>Bacilli</taxon>
        <taxon>Bacillales</taxon>
        <taxon>Bacillaceae</taxon>
        <taxon>Lysinibacillus</taxon>
    </lineage>
</organism>
<evidence type="ECO:0000313" key="2">
    <source>
        <dbReference type="Proteomes" id="UP000616608"/>
    </source>
</evidence>
<reference evidence="1" key="1">
    <citation type="journal article" date="2014" name="Int. J. Syst. Evol. Microbiol.">
        <title>Complete genome sequence of Corynebacterium casei LMG S-19264T (=DSM 44701T), isolated from a smear-ripened cheese.</title>
        <authorList>
            <consortium name="US DOE Joint Genome Institute (JGI-PGF)"/>
            <person name="Walter F."/>
            <person name="Albersmeier A."/>
            <person name="Kalinowski J."/>
            <person name="Ruckert C."/>
        </authorList>
    </citation>
    <scope>NUCLEOTIDE SEQUENCE</scope>
    <source>
        <strain evidence="1">CGMCC 1.15760</strain>
    </source>
</reference>
<evidence type="ECO:0000313" key="1">
    <source>
        <dbReference type="EMBL" id="GGG25505.1"/>
    </source>
</evidence>
<dbReference type="RefSeq" id="WP_268236365.1">
    <property type="nucleotide sequence ID" value="NZ_BMJT01000006.1"/>
</dbReference>
<accession>A0A917G6T7</accession>
<gene>
    <name evidence="1" type="ORF">GCM10007425_20120</name>
</gene>
<reference evidence="1" key="2">
    <citation type="submission" date="2020-09" db="EMBL/GenBank/DDBJ databases">
        <authorList>
            <person name="Sun Q."/>
            <person name="Zhou Y."/>
        </authorList>
    </citation>
    <scope>NUCLEOTIDE SEQUENCE</scope>
    <source>
        <strain evidence="1">CGMCC 1.15760</strain>
    </source>
</reference>
<dbReference type="Proteomes" id="UP000616608">
    <property type="component" value="Unassembled WGS sequence"/>
</dbReference>
<keyword evidence="2" id="KW-1185">Reference proteome</keyword>
<comment type="caution">
    <text evidence="1">The sequence shown here is derived from an EMBL/GenBank/DDBJ whole genome shotgun (WGS) entry which is preliminary data.</text>
</comment>
<protein>
    <submittedName>
        <fullName evidence="1">Uncharacterized protein</fullName>
    </submittedName>
</protein>